<organism evidence="2">
    <name type="scientific">marine metagenome</name>
    <dbReference type="NCBI Taxonomy" id="408172"/>
    <lineage>
        <taxon>unclassified sequences</taxon>
        <taxon>metagenomes</taxon>
        <taxon>ecological metagenomes</taxon>
    </lineage>
</organism>
<evidence type="ECO:0000256" key="1">
    <source>
        <dbReference type="SAM" id="Phobius"/>
    </source>
</evidence>
<evidence type="ECO:0000313" key="2">
    <source>
        <dbReference type="EMBL" id="SVB96908.1"/>
    </source>
</evidence>
<keyword evidence="1" id="KW-1133">Transmembrane helix</keyword>
<reference evidence="2" key="1">
    <citation type="submission" date="2018-05" db="EMBL/GenBank/DDBJ databases">
        <authorList>
            <person name="Lanie J.A."/>
            <person name="Ng W.-L."/>
            <person name="Kazmierczak K.M."/>
            <person name="Andrzejewski T.M."/>
            <person name="Davidsen T.M."/>
            <person name="Wayne K.J."/>
            <person name="Tettelin H."/>
            <person name="Glass J.I."/>
            <person name="Rusch D."/>
            <person name="Podicherti R."/>
            <person name="Tsui H.-C.T."/>
            <person name="Winkler M.E."/>
        </authorList>
    </citation>
    <scope>NUCLEOTIDE SEQUENCE</scope>
</reference>
<gene>
    <name evidence="2" type="ORF">METZ01_LOCUS249762</name>
</gene>
<protein>
    <submittedName>
        <fullName evidence="2">Uncharacterized protein</fullName>
    </submittedName>
</protein>
<proteinExistence type="predicted"/>
<sequence length="53" mass="6019">MDALPLISILTLLFAMILISELIKLKKEVRKLSKLSRHLKNDVNTLKGKSSEK</sequence>
<name>A0A382IBH5_9ZZZZ</name>
<dbReference type="AlphaFoldDB" id="A0A382IBH5"/>
<dbReference type="EMBL" id="UINC01066322">
    <property type="protein sequence ID" value="SVB96908.1"/>
    <property type="molecule type" value="Genomic_DNA"/>
</dbReference>
<keyword evidence="1" id="KW-0472">Membrane</keyword>
<accession>A0A382IBH5</accession>
<keyword evidence="1" id="KW-0812">Transmembrane</keyword>
<feature type="transmembrane region" description="Helical" evidence="1">
    <location>
        <begin position="6"/>
        <end position="25"/>
    </location>
</feature>